<proteinExistence type="predicted"/>
<dbReference type="RefSeq" id="WP_000442157.1">
    <property type="nucleotide sequence ID" value="NC_012472.1"/>
</dbReference>
<dbReference type="KEGG" id="bcx:BCA_5270"/>
<dbReference type="EMBL" id="CP001407">
    <property type="protein sequence ID" value="ACO29774.1"/>
    <property type="molecule type" value="Genomic_DNA"/>
</dbReference>
<organism evidence="1 2">
    <name type="scientific">Bacillus cereus (strain 03BB102)</name>
    <dbReference type="NCBI Taxonomy" id="572264"/>
    <lineage>
        <taxon>Bacteria</taxon>
        <taxon>Bacillati</taxon>
        <taxon>Bacillota</taxon>
        <taxon>Bacilli</taxon>
        <taxon>Bacillales</taxon>
        <taxon>Bacillaceae</taxon>
        <taxon>Bacillus</taxon>
        <taxon>Bacillus cereus group</taxon>
    </lineage>
</organism>
<dbReference type="AlphaFoldDB" id="A0A158RQW4"/>
<name>A0A158RQW4_BACC3</name>
<evidence type="ECO:0000313" key="2">
    <source>
        <dbReference type="Proteomes" id="UP000002210"/>
    </source>
</evidence>
<accession>A0A158RQW4</accession>
<sequence>MERRLNIRQYANKDEDINETLNRIATLAKKEVEDCYTEISDTKYRTRIKAHYIPLIERLANDNWHKMNNEAHFIDDCFRKIRYAIRSFDVDRGDFDSRVKWLLYQSVRQYCGSRGKKRDVLPLIGDISGLETLSDCTDTTEEKAICNACTYEEIYETLYGSICEKKIDKIILDSIFDTIEGEDVVRSVVKESEITRTVAQKTDRSFDSARGAVRGFKQRLRKRNVRREDIA</sequence>
<dbReference type="PATRIC" id="fig|572264.18.peg.5193"/>
<reference evidence="1 2" key="1">
    <citation type="submission" date="2009-02" db="EMBL/GenBank/DDBJ databases">
        <title>Genome sequence of Bacillus cereus 03BB102.</title>
        <authorList>
            <person name="Dodson R.J."/>
            <person name="Jackson P."/>
            <person name="Munk A.C."/>
            <person name="Brettin T."/>
            <person name="Bruce D."/>
            <person name="Detter C."/>
            <person name="Tapia R."/>
            <person name="Han C."/>
            <person name="Sutton G."/>
            <person name="Sims D."/>
        </authorList>
    </citation>
    <scope>NUCLEOTIDE SEQUENCE [LARGE SCALE GENOMIC DNA]</scope>
    <source>
        <strain evidence="1 2">03BB102</strain>
    </source>
</reference>
<dbReference type="Proteomes" id="UP000002210">
    <property type="component" value="Chromosome"/>
</dbReference>
<protein>
    <submittedName>
        <fullName evidence="1">Uncharacterized protein</fullName>
    </submittedName>
</protein>
<evidence type="ECO:0000313" key="1">
    <source>
        <dbReference type="EMBL" id="ACO29774.1"/>
    </source>
</evidence>
<gene>
    <name evidence="1" type="ordered locus">BCA_5270</name>
</gene>